<dbReference type="AlphaFoldDB" id="A0A1X9LID2"/>
<proteinExistence type="predicted"/>
<keyword evidence="1" id="KW-0808">Transferase</keyword>
<dbReference type="GO" id="GO:0016301">
    <property type="term" value="F:kinase activity"/>
    <property type="evidence" value="ECO:0007669"/>
    <property type="project" value="UniProtKB-KW"/>
</dbReference>
<sequence length="74" mass="8303">MRLSEFRRAVDDEFGRGYGAVVTNDLVISDLGERTAEEALRAGRTPREVWLALCKAADVPRSHWHGAGRPEPKR</sequence>
<organism evidence="1 2">
    <name type="scientific">Cnuibacter physcomitrellae</name>
    <dbReference type="NCBI Taxonomy" id="1619308"/>
    <lineage>
        <taxon>Bacteria</taxon>
        <taxon>Bacillati</taxon>
        <taxon>Actinomycetota</taxon>
        <taxon>Actinomycetes</taxon>
        <taxon>Micrococcales</taxon>
        <taxon>Microbacteriaceae</taxon>
        <taxon>Cnuibacter</taxon>
    </lineage>
</organism>
<reference evidence="1 2" key="1">
    <citation type="submission" date="2017-04" db="EMBL/GenBank/DDBJ databases">
        <authorList>
            <person name="Afonso C.L."/>
            <person name="Miller P.J."/>
            <person name="Scott M.A."/>
            <person name="Spackman E."/>
            <person name="Goraichik I."/>
            <person name="Dimitrov K.M."/>
            <person name="Suarez D.L."/>
            <person name="Swayne D.E."/>
        </authorList>
    </citation>
    <scope>NUCLEOTIDE SEQUENCE [LARGE SCALE GENOMIC DNA]</scope>
    <source>
        <strain evidence="2">XA(T)</strain>
    </source>
</reference>
<dbReference type="KEGG" id="cphy:B5808_06805"/>
<name>A0A1X9LID2_9MICO</name>
<dbReference type="Proteomes" id="UP000192775">
    <property type="component" value="Chromosome"/>
</dbReference>
<protein>
    <submittedName>
        <fullName evidence="1">Signal transduction histidine kinase</fullName>
    </submittedName>
</protein>
<dbReference type="InterPro" id="IPR021408">
    <property type="entry name" value="DUF3046"/>
</dbReference>
<dbReference type="STRING" id="1619308.B5808_06805"/>
<dbReference type="Pfam" id="PF11248">
    <property type="entry name" value="DUF3046"/>
    <property type="match status" value="1"/>
</dbReference>
<keyword evidence="2" id="KW-1185">Reference proteome</keyword>
<evidence type="ECO:0000313" key="2">
    <source>
        <dbReference type="Proteomes" id="UP000192775"/>
    </source>
</evidence>
<gene>
    <name evidence="1" type="ORF">B5808_06805</name>
</gene>
<dbReference type="EMBL" id="CP020715">
    <property type="protein sequence ID" value="ARJ04955.1"/>
    <property type="molecule type" value="Genomic_DNA"/>
</dbReference>
<evidence type="ECO:0000313" key="1">
    <source>
        <dbReference type="EMBL" id="ARJ04955.1"/>
    </source>
</evidence>
<accession>A0A1X9LID2</accession>
<keyword evidence="1" id="KW-0418">Kinase</keyword>
<dbReference type="RefSeq" id="WP_085019093.1">
    <property type="nucleotide sequence ID" value="NZ_BMHD01000002.1"/>
</dbReference>